<evidence type="ECO:0000256" key="3">
    <source>
        <dbReference type="ARBA" id="ARBA00022692"/>
    </source>
</evidence>
<organism evidence="9 10">
    <name type="scientific">Gymnopus androsaceus JB14</name>
    <dbReference type="NCBI Taxonomy" id="1447944"/>
    <lineage>
        <taxon>Eukaryota</taxon>
        <taxon>Fungi</taxon>
        <taxon>Dikarya</taxon>
        <taxon>Basidiomycota</taxon>
        <taxon>Agaricomycotina</taxon>
        <taxon>Agaricomycetes</taxon>
        <taxon>Agaricomycetidae</taxon>
        <taxon>Agaricales</taxon>
        <taxon>Marasmiineae</taxon>
        <taxon>Omphalotaceae</taxon>
        <taxon>Gymnopus</taxon>
    </lineage>
</organism>
<dbReference type="OrthoDB" id="8907274at2759"/>
<dbReference type="SUPFAM" id="SSF48317">
    <property type="entry name" value="Acid phosphatase/Vanadium-dependent haloperoxidase"/>
    <property type="match status" value="1"/>
</dbReference>
<dbReference type="SMART" id="SM00014">
    <property type="entry name" value="acidPPc"/>
    <property type="match status" value="1"/>
</dbReference>
<evidence type="ECO:0000313" key="10">
    <source>
        <dbReference type="Proteomes" id="UP000799118"/>
    </source>
</evidence>
<reference evidence="9" key="1">
    <citation type="journal article" date="2019" name="Environ. Microbiol.">
        <title>Fungal ecological strategies reflected in gene transcription - a case study of two litter decomposers.</title>
        <authorList>
            <person name="Barbi F."/>
            <person name="Kohler A."/>
            <person name="Barry K."/>
            <person name="Baskaran P."/>
            <person name="Daum C."/>
            <person name="Fauchery L."/>
            <person name="Ihrmark K."/>
            <person name="Kuo A."/>
            <person name="LaButti K."/>
            <person name="Lipzen A."/>
            <person name="Morin E."/>
            <person name="Grigoriev I.V."/>
            <person name="Henrissat B."/>
            <person name="Lindahl B."/>
            <person name="Martin F."/>
        </authorList>
    </citation>
    <scope>NUCLEOTIDE SEQUENCE</scope>
    <source>
        <strain evidence="9">JB14</strain>
    </source>
</reference>
<feature type="transmembrane region" description="Helical" evidence="7">
    <location>
        <begin position="12"/>
        <end position="32"/>
    </location>
</feature>
<dbReference type="Pfam" id="PF01569">
    <property type="entry name" value="PAP2"/>
    <property type="match status" value="1"/>
</dbReference>
<dbReference type="Gene3D" id="1.20.144.10">
    <property type="entry name" value="Phosphatidic acid phosphatase type 2/haloperoxidase"/>
    <property type="match status" value="1"/>
</dbReference>
<sequence length="319" mass="36177">MPRLGPKSRLVISYGIDWILAVVIALFCLVYLQRFQQIPEFSLNDTSIQFSIKNPQTVSNDLLAVFLAIPYISLIIGHFVFSFRIWSELHASLLGLTIGYSVSGSLVQFIRILVGRPRPDFIARCQPPPGAVNNQSFGLANIEICQSTDTAFLIDGMRSFFSGHAILSATGFGFLSLYLAGKLHIFDGKAYSYKLWLVSAPVIFSIWICLTRIADRRHHWQDVALGFFLGLFFAFVSYRQFYPSLREDECNRPYSHRTSDWDTTNSGPRLPLHNRPGWFRLPGTSNQVPDRSQNGHENELESLGFMTTPFEAEPNERAR</sequence>
<evidence type="ECO:0000256" key="1">
    <source>
        <dbReference type="ARBA" id="ARBA00004141"/>
    </source>
</evidence>
<keyword evidence="10" id="KW-1185">Reference proteome</keyword>
<keyword evidence="4 7" id="KW-1133">Transmembrane helix</keyword>
<feature type="region of interest" description="Disordered" evidence="6">
    <location>
        <begin position="283"/>
        <end position="319"/>
    </location>
</feature>
<evidence type="ECO:0000256" key="4">
    <source>
        <dbReference type="ARBA" id="ARBA00022989"/>
    </source>
</evidence>
<feature type="transmembrane region" description="Helical" evidence="7">
    <location>
        <begin position="193"/>
        <end position="211"/>
    </location>
</feature>
<evidence type="ECO:0000256" key="6">
    <source>
        <dbReference type="SAM" id="MobiDB-lite"/>
    </source>
</evidence>
<dbReference type="CDD" id="cd03390">
    <property type="entry name" value="PAP2_containing_1_like"/>
    <property type="match status" value="1"/>
</dbReference>
<feature type="transmembrane region" description="Helical" evidence="7">
    <location>
        <begin position="62"/>
        <end position="81"/>
    </location>
</feature>
<feature type="transmembrane region" description="Helical" evidence="7">
    <location>
        <begin position="160"/>
        <end position="181"/>
    </location>
</feature>
<dbReference type="InterPro" id="IPR043216">
    <property type="entry name" value="PAP-like"/>
</dbReference>
<evidence type="ECO:0000256" key="7">
    <source>
        <dbReference type="SAM" id="Phobius"/>
    </source>
</evidence>
<dbReference type="PANTHER" id="PTHR10165:SF35">
    <property type="entry name" value="RE23632P"/>
    <property type="match status" value="1"/>
</dbReference>
<evidence type="ECO:0000256" key="2">
    <source>
        <dbReference type="ARBA" id="ARBA00008816"/>
    </source>
</evidence>
<feature type="compositionally biased region" description="Polar residues" evidence="6">
    <location>
        <begin position="283"/>
        <end position="292"/>
    </location>
</feature>
<feature type="transmembrane region" description="Helical" evidence="7">
    <location>
        <begin position="223"/>
        <end position="242"/>
    </location>
</feature>
<evidence type="ECO:0000256" key="5">
    <source>
        <dbReference type="ARBA" id="ARBA00023136"/>
    </source>
</evidence>
<proteinExistence type="inferred from homology"/>
<dbReference type="GO" id="GO:0006644">
    <property type="term" value="P:phospholipid metabolic process"/>
    <property type="evidence" value="ECO:0007669"/>
    <property type="project" value="InterPro"/>
</dbReference>
<dbReference type="GO" id="GO:0016020">
    <property type="term" value="C:membrane"/>
    <property type="evidence" value="ECO:0007669"/>
    <property type="project" value="UniProtKB-SubCell"/>
</dbReference>
<dbReference type="GO" id="GO:0046839">
    <property type="term" value="P:phospholipid dephosphorylation"/>
    <property type="evidence" value="ECO:0007669"/>
    <property type="project" value="TreeGrafter"/>
</dbReference>
<dbReference type="Proteomes" id="UP000799118">
    <property type="component" value="Unassembled WGS sequence"/>
</dbReference>
<evidence type="ECO:0000259" key="8">
    <source>
        <dbReference type="SMART" id="SM00014"/>
    </source>
</evidence>
<dbReference type="InterPro" id="IPR000326">
    <property type="entry name" value="PAP2/HPO"/>
</dbReference>
<dbReference type="GO" id="GO:0008195">
    <property type="term" value="F:phosphatidate phosphatase activity"/>
    <property type="evidence" value="ECO:0007669"/>
    <property type="project" value="TreeGrafter"/>
</dbReference>
<dbReference type="InterPro" id="IPR036938">
    <property type="entry name" value="PAP2/HPO_sf"/>
</dbReference>
<comment type="similarity">
    <text evidence="2">Belongs to the PA-phosphatase related phosphoesterase family.</text>
</comment>
<feature type="transmembrane region" description="Helical" evidence="7">
    <location>
        <begin position="93"/>
        <end position="114"/>
    </location>
</feature>
<dbReference type="PANTHER" id="PTHR10165">
    <property type="entry name" value="LIPID PHOSPHATE PHOSPHATASE"/>
    <property type="match status" value="1"/>
</dbReference>
<keyword evidence="3 7" id="KW-0812">Transmembrane</keyword>
<evidence type="ECO:0000313" key="9">
    <source>
        <dbReference type="EMBL" id="KAE9410101.1"/>
    </source>
</evidence>
<gene>
    <name evidence="9" type="ORF">BT96DRAFT_468330</name>
</gene>
<dbReference type="AlphaFoldDB" id="A0A6A4IHH5"/>
<protein>
    <submittedName>
        <fullName evidence="9">Acid phosphatase/Vanadium-dependent haloperoxidase</fullName>
    </submittedName>
</protein>
<keyword evidence="5 7" id="KW-0472">Membrane</keyword>
<accession>A0A6A4IHH5</accession>
<comment type="subcellular location">
    <subcellularLocation>
        <location evidence="1">Membrane</location>
        <topology evidence="1">Multi-pass membrane protein</topology>
    </subcellularLocation>
</comment>
<dbReference type="EMBL" id="ML769386">
    <property type="protein sequence ID" value="KAE9410101.1"/>
    <property type="molecule type" value="Genomic_DNA"/>
</dbReference>
<name>A0A6A4IHH5_9AGAR</name>
<feature type="domain" description="Phosphatidic acid phosphatase type 2/haloperoxidase" evidence="8">
    <location>
        <begin position="91"/>
        <end position="238"/>
    </location>
</feature>